<dbReference type="KEGG" id="xak:KIMC2_14820"/>
<dbReference type="Pfam" id="PF07969">
    <property type="entry name" value="Amidohydro_3"/>
    <property type="match status" value="1"/>
</dbReference>
<evidence type="ECO:0000259" key="1">
    <source>
        <dbReference type="Pfam" id="PF07969"/>
    </source>
</evidence>
<evidence type="ECO:0000313" key="3">
    <source>
        <dbReference type="Proteomes" id="UP001321804"/>
    </source>
</evidence>
<sequence length="48" mass="5327">MLKTATIKSGKLADIAVLDTNILESKPEDIYKTQAVMTMVNGKIIYQK</sequence>
<dbReference type="RefSeq" id="WP_317695520.1">
    <property type="nucleotide sequence ID" value="NZ_AP026801.1"/>
</dbReference>
<dbReference type="Gene3D" id="2.30.40.10">
    <property type="entry name" value="Urease, subunit C, domain 1"/>
    <property type="match status" value="1"/>
</dbReference>
<feature type="domain" description="Amidohydrolase 3" evidence="1">
    <location>
        <begin position="6"/>
        <end position="46"/>
    </location>
</feature>
<reference evidence="2 3" key="1">
    <citation type="journal article" date="2023" name="Microbiol. Spectr.">
        <title>Symbiosis of Carpenter Bees with Uncharacterized Lactic Acid Bacteria Showing NAD Auxotrophy.</title>
        <authorList>
            <person name="Kawasaki S."/>
            <person name="Ozawa K."/>
            <person name="Mori T."/>
            <person name="Yamamoto A."/>
            <person name="Ito M."/>
            <person name="Ohkuma M."/>
            <person name="Sakamoto M."/>
            <person name="Matsutani M."/>
        </authorList>
    </citation>
    <scope>NUCLEOTIDE SEQUENCE [LARGE SCALE GENOMIC DNA]</scope>
    <source>
        <strain evidence="2 3">KimC2</strain>
    </source>
</reference>
<evidence type="ECO:0000313" key="2">
    <source>
        <dbReference type="EMBL" id="BDR56920.1"/>
    </source>
</evidence>
<dbReference type="InterPro" id="IPR011059">
    <property type="entry name" value="Metal-dep_hydrolase_composite"/>
</dbReference>
<keyword evidence="3" id="KW-1185">Reference proteome</keyword>
<name>A0AAU9D679_9LACO</name>
<dbReference type="InterPro" id="IPR013108">
    <property type="entry name" value="Amidohydro_3"/>
</dbReference>
<dbReference type="AlphaFoldDB" id="A0AAU9D679"/>
<dbReference type="EMBL" id="AP026801">
    <property type="protein sequence ID" value="BDR56920.1"/>
    <property type="molecule type" value="Genomic_DNA"/>
</dbReference>
<protein>
    <recommendedName>
        <fullName evidence="1">Amidohydrolase 3 domain-containing protein</fullName>
    </recommendedName>
</protein>
<dbReference type="GO" id="GO:0016810">
    <property type="term" value="F:hydrolase activity, acting on carbon-nitrogen (but not peptide) bonds"/>
    <property type="evidence" value="ECO:0007669"/>
    <property type="project" value="InterPro"/>
</dbReference>
<proteinExistence type="predicted"/>
<organism evidence="2 3">
    <name type="scientific">Xylocopilactobacillus apis</name>
    <dbReference type="NCBI Taxonomy" id="2932183"/>
    <lineage>
        <taxon>Bacteria</taxon>
        <taxon>Bacillati</taxon>
        <taxon>Bacillota</taxon>
        <taxon>Bacilli</taxon>
        <taxon>Lactobacillales</taxon>
        <taxon>Lactobacillaceae</taxon>
        <taxon>Xylocopilactobacillus</taxon>
    </lineage>
</organism>
<dbReference type="SUPFAM" id="SSF51338">
    <property type="entry name" value="Composite domain of metallo-dependent hydrolases"/>
    <property type="match status" value="1"/>
</dbReference>
<dbReference type="Proteomes" id="UP001321804">
    <property type="component" value="Chromosome"/>
</dbReference>
<gene>
    <name evidence="2" type="ORF">KIMC2_14820</name>
</gene>
<accession>A0AAU9D679</accession>